<dbReference type="OrthoDB" id="9850543at2"/>
<accession>A0A1S9PIZ5</accession>
<keyword evidence="3" id="KW-1185">Reference proteome</keyword>
<sequence length="168" mass="19675">MLTLKQREAKQAQKKYKQKESRSLHRLNLIVGLLSAVAAIYLLVSFRDIVLQGKWLFISAVVFCIVVVLFFSRQKYYLMYYWFLAAGAFFFFNSVFAQKEVFVVQRPIEYKYYRRNKSNSSAEVTYHRVGLRVFADDYKMLANANYAVLYLSTGLFGIEIVRDSKVIP</sequence>
<organism evidence="2 3">
    <name type="scientific">Mucilaginibacter pedocola</name>
    <dbReference type="NCBI Taxonomy" id="1792845"/>
    <lineage>
        <taxon>Bacteria</taxon>
        <taxon>Pseudomonadati</taxon>
        <taxon>Bacteroidota</taxon>
        <taxon>Sphingobacteriia</taxon>
        <taxon>Sphingobacteriales</taxon>
        <taxon>Sphingobacteriaceae</taxon>
        <taxon>Mucilaginibacter</taxon>
    </lineage>
</organism>
<evidence type="ECO:0000313" key="2">
    <source>
        <dbReference type="EMBL" id="OOQ60940.1"/>
    </source>
</evidence>
<comment type="caution">
    <text evidence="2">The sequence shown here is derived from an EMBL/GenBank/DDBJ whole genome shotgun (WGS) entry which is preliminary data.</text>
</comment>
<evidence type="ECO:0000313" key="3">
    <source>
        <dbReference type="Proteomes" id="UP000189739"/>
    </source>
</evidence>
<gene>
    <name evidence="2" type="ORF">BC343_23570</name>
</gene>
<protein>
    <submittedName>
        <fullName evidence="2">Uncharacterized protein</fullName>
    </submittedName>
</protein>
<dbReference type="STRING" id="1792845.BC343_23570"/>
<dbReference type="EMBL" id="MBTF01000004">
    <property type="protein sequence ID" value="OOQ60940.1"/>
    <property type="molecule type" value="Genomic_DNA"/>
</dbReference>
<name>A0A1S9PIZ5_9SPHI</name>
<dbReference type="AlphaFoldDB" id="A0A1S9PIZ5"/>
<reference evidence="2 3" key="1">
    <citation type="submission" date="2016-07" db="EMBL/GenBank/DDBJ databases">
        <title>Genomic analysis of zinc-resistant bacterium Mucilaginibacter pedocola TBZ30.</title>
        <authorList>
            <person name="Huang J."/>
            <person name="Tang J."/>
        </authorList>
    </citation>
    <scope>NUCLEOTIDE SEQUENCE [LARGE SCALE GENOMIC DNA]</scope>
    <source>
        <strain evidence="2 3">TBZ30</strain>
    </source>
</reference>
<proteinExistence type="predicted"/>
<dbReference type="RefSeq" id="WP_078347259.1">
    <property type="nucleotide sequence ID" value="NZ_MBTF01000004.1"/>
</dbReference>
<feature type="transmembrane region" description="Helical" evidence="1">
    <location>
        <begin position="78"/>
        <end position="97"/>
    </location>
</feature>
<keyword evidence="1" id="KW-1133">Transmembrane helix</keyword>
<dbReference type="Proteomes" id="UP000189739">
    <property type="component" value="Unassembled WGS sequence"/>
</dbReference>
<keyword evidence="1" id="KW-0472">Membrane</keyword>
<feature type="transmembrane region" description="Helical" evidence="1">
    <location>
        <begin position="55"/>
        <end position="71"/>
    </location>
</feature>
<evidence type="ECO:0000256" key="1">
    <source>
        <dbReference type="SAM" id="Phobius"/>
    </source>
</evidence>
<feature type="transmembrane region" description="Helical" evidence="1">
    <location>
        <begin position="24"/>
        <end position="43"/>
    </location>
</feature>
<keyword evidence="1" id="KW-0812">Transmembrane</keyword>